<accession>A0ACB9FTL7</accession>
<protein>
    <submittedName>
        <fullName evidence="1">Uncharacterized protein</fullName>
    </submittedName>
</protein>
<evidence type="ECO:0000313" key="1">
    <source>
        <dbReference type="EMBL" id="KAI3774557.1"/>
    </source>
</evidence>
<gene>
    <name evidence="1" type="ORF">L1987_49115</name>
</gene>
<name>A0ACB9FTL7_9ASTR</name>
<organism evidence="1 2">
    <name type="scientific">Smallanthus sonchifolius</name>
    <dbReference type="NCBI Taxonomy" id="185202"/>
    <lineage>
        <taxon>Eukaryota</taxon>
        <taxon>Viridiplantae</taxon>
        <taxon>Streptophyta</taxon>
        <taxon>Embryophyta</taxon>
        <taxon>Tracheophyta</taxon>
        <taxon>Spermatophyta</taxon>
        <taxon>Magnoliopsida</taxon>
        <taxon>eudicotyledons</taxon>
        <taxon>Gunneridae</taxon>
        <taxon>Pentapetalae</taxon>
        <taxon>asterids</taxon>
        <taxon>campanulids</taxon>
        <taxon>Asterales</taxon>
        <taxon>Asteraceae</taxon>
        <taxon>Asteroideae</taxon>
        <taxon>Heliantheae alliance</taxon>
        <taxon>Millerieae</taxon>
        <taxon>Smallanthus</taxon>
    </lineage>
</organism>
<dbReference type="EMBL" id="CM042033">
    <property type="protein sequence ID" value="KAI3774557.1"/>
    <property type="molecule type" value="Genomic_DNA"/>
</dbReference>
<reference evidence="2" key="1">
    <citation type="journal article" date="2022" name="Mol. Ecol. Resour.">
        <title>The genomes of chicory, endive, great burdock and yacon provide insights into Asteraceae palaeo-polyploidization history and plant inulin production.</title>
        <authorList>
            <person name="Fan W."/>
            <person name="Wang S."/>
            <person name="Wang H."/>
            <person name="Wang A."/>
            <person name="Jiang F."/>
            <person name="Liu H."/>
            <person name="Zhao H."/>
            <person name="Xu D."/>
            <person name="Zhang Y."/>
        </authorList>
    </citation>
    <scope>NUCLEOTIDE SEQUENCE [LARGE SCALE GENOMIC DNA]</scope>
    <source>
        <strain evidence="2">cv. Yunnan</strain>
    </source>
</reference>
<dbReference type="Proteomes" id="UP001056120">
    <property type="component" value="Linkage Group LG16"/>
</dbReference>
<comment type="caution">
    <text evidence="1">The sequence shown here is derived from an EMBL/GenBank/DDBJ whole genome shotgun (WGS) entry which is preliminary data.</text>
</comment>
<keyword evidence="2" id="KW-1185">Reference proteome</keyword>
<evidence type="ECO:0000313" key="2">
    <source>
        <dbReference type="Proteomes" id="UP001056120"/>
    </source>
</evidence>
<reference evidence="1 2" key="2">
    <citation type="journal article" date="2022" name="Mol. Ecol. Resour.">
        <title>The genomes of chicory, endive, great burdock and yacon provide insights into Asteraceae paleo-polyploidization history and plant inulin production.</title>
        <authorList>
            <person name="Fan W."/>
            <person name="Wang S."/>
            <person name="Wang H."/>
            <person name="Wang A."/>
            <person name="Jiang F."/>
            <person name="Liu H."/>
            <person name="Zhao H."/>
            <person name="Xu D."/>
            <person name="Zhang Y."/>
        </authorList>
    </citation>
    <scope>NUCLEOTIDE SEQUENCE [LARGE SCALE GENOMIC DNA]</scope>
    <source>
        <strain evidence="2">cv. Yunnan</strain>
        <tissue evidence="1">Leaves</tissue>
    </source>
</reference>
<proteinExistence type="predicted"/>
<sequence length="255" mass="27082">MVFQICDQFGGGFSDLHPIWKHGICGSSDLQNKPELMAMAGGDVDSAYVALSLVVYLLDVREGLERVWGLTPSTVIQCNQISVASTFLSHTTVLLTFAAVSSRSPSFPLVPVSFPLRIACSSLLSANSFIFFSSLVGLHVLPSFSHMIAGLPPIGVSGIPSSFSQMPVISSLPSANIPPITMTAPIFAYFGPHLVVYTIVAPLSTLIFSTPISDHVWATFSSTSTMADTIVGSSHVSTGTVSCTITIDMLRSESY</sequence>